<organism evidence="2 3">
    <name type="scientific">Perkinsus chesapeaki</name>
    <name type="common">Clam parasite</name>
    <name type="synonym">Perkinsus andrewsi</name>
    <dbReference type="NCBI Taxonomy" id="330153"/>
    <lineage>
        <taxon>Eukaryota</taxon>
        <taxon>Sar</taxon>
        <taxon>Alveolata</taxon>
        <taxon>Perkinsozoa</taxon>
        <taxon>Perkinsea</taxon>
        <taxon>Perkinsida</taxon>
        <taxon>Perkinsidae</taxon>
        <taxon>Perkinsus</taxon>
    </lineage>
</organism>
<feature type="signal peptide" evidence="1">
    <location>
        <begin position="1"/>
        <end position="18"/>
    </location>
</feature>
<keyword evidence="3" id="KW-1185">Reference proteome</keyword>
<proteinExistence type="predicted"/>
<feature type="chain" id="PRO_5029724669" evidence="1">
    <location>
        <begin position="19"/>
        <end position="195"/>
    </location>
</feature>
<evidence type="ECO:0000313" key="2">
    <source>
        <dbReference type="EMBL" id="KAF4662623.1"/>
    </source>
</evidence>
<name>A0A7J6LTM6_PERCH</name>
<comment type="caution">
    <text evidence="2">The sequence shown here is derived from an EMBL/GenBank/DDBJ whole genome shotgun (WGS) entry which is preliminary data.</text>
</comment>
<dbReference type="Proteomes" id="UP000591131">
    <property type="component" value="Unassembled WGS sequence"/>
</dbReference>
<evidence type="ECO:0000313" key="3">
    <source>
        <dbReference type="Proteomes" id="UP000591131"/>
    </source>
</evidence>
<gene>
    <name evidence="2" type="ORF">FOL47_006163</name>
</gene>
<keyword evidence="1" id="KW-0732">Signal</keyword>
<reference evidence="2 3" key="1">
    <citation type="submission" date="2020-04" db="EMBL/GenBank/DDBJ databases">
        <title>Perkinsus chesapeaki whole genome sequence.</title>
        <authorList>
            <person name="Bogema D.R."/>
        </authorList>
    </citation>
    <scope>NUCLEOTIDE SEQUENCE [LARGE SCALE GENOMIC DNA]</scope>
    <source>
        <strain evidence="2">ATCC PRA-425</strain>
    </source>
</reference>
<dbReference type="EMBL" id="JAAPAO010000341">
    <property type="protein sequence ID" value="KAF4662623.1"/>
    <property type="molecule type" value="Genomic_DNA"/>
</dbReference>
<protein>
    <submittedName>
        <fullName evidence="2">Uncharacterized protein</fullName>
    </submittedName>
</protein>
<dbReference type="AlphaFoldDB" id="A0A7J6LTM6"/>
<sequence>MPPPILLLGSFFVPLVTAKIKVILAPGARDESVRACWVDAGKKGSAGFKLYPTPTERDDEIIYLGFLQCGKDSPRSSEELDDIDRNIYLPTLSNLYSTYYDKSTPFRLCMTAVNIFADELEVKNNDQLLTKLCKIKPTPGEPLLPEDYDAYNGPEFNHPSDEHWETLSSNELKRESSWEMLSASELVDDHEQDAS</sequence>
<accession>A0A7J6LTM6</accession>
<evidence type="ECO:0000256" key="1">
    <source>
        <dbReference type="SAM" id="SignalP"/>
    </source>
</evidence>